<proteinExistence type="predicted"/>
<feature type="region of interest" description="Disordered" evidence="1">
    <location>
        <begin position="1"/>
        <end position="20"/>
    </location>
</feature>
<reference evidence="2 3" key="1">
    <citation type="journal article" date="2014" name="Genome Announc.">
        <title>Draft Genome Sequences of Two Vibrionaceae Species, Vibrio ponticus C121 and Photobacterium aphoticum C119, Isolated as Coral Reef Microbiota.</title>
        <authorList>
            <person name="Al-saari N."/>
            <person name="Meirelles P.M."/>
            <person name="Mino S."/>
            <person name="Suda W."/>
            <person name="Oshima K."/>
            <person name="Hattori M."/>
            <person name="Ohkuma M."/>
            <person name="Thompson F.L."/>
            <person name="Gomez-Gil B."/>
            <person name="Sawabe T."/>
            <person name="Sawabe T."/>
        </authorList>
    </citation>
    <scope>NUCLEOTIDE SEQUENCE [LARGE SCALE GENOMIC DNA]</scope>
    <source>
        <strain evidence="2 3">JCM 19237</strain>
    </source>
</reference>
<dbReference type="Proteomes" id="UP000029227">
    <property type="component" value="Unassembled WGS sequence"/>
</dbReference>
<evidence type="ECO:0000256" key="1">
    <source>
        <dbReference type="SAM" id="MobiDB-lite"/>
    </source>
</evidence>
<gene>
    <name evidence="2" type="ORF">JCM19237_3808</name>
</gene>
<feature type="compositionally biased region" description="Basic residues" evidence="1">
    <location>
        <begin position="8"/>
        <end position="20"/>
    </location>
</feature>
<name>A0A090RGQ6_9GAMM</name>
<dbReference type="RefSeq" id="WP_169749951.1">
    <property type="nucleotide sequence ID" value="NZ_BMYC01000007.1"/>
</dbReference>
<evidence type="ECO:0000313" key="3">
    <source>
        <dbReference type="Proteomes" id="UP000029227"/>
    </source>
</evidence>
<organism evidence="2 3">
    <name type="scientific">Photobacterium aphoticum</name>
    <dbReference type="NCBI Taxonomy" id="754436"/>
    <lineage>
        <taxon>Bacteria</taxon>
        <taxon>Pseudomonadati</taxon>
        <taxon>Pseudomonadota</taxon>
        <taxon>Gammaproteobacteria</taxon>
        <taxon>Vibrionales</taxon>
        <taxon>Vibrionaceae</taxon>
        <taxon>Photobacterium</taxon>
    </lineage>
</organism>
<protein>
    <submittedName>
        <fullName evidence="2">Uncharacterized protein</fullName>
    </submittedName>
</protein>
<comment type="caution">
    <text evidence="2">The sequence shown here is derived from an EMBL/GenBank/DDBJ whole genome shotgun (WGS) entry which is preliminary data.</text>
</comment>
<dbReference type="AlphaFoldDB" id="A0A090RGQ6"/>
<sequence length="45" mass="5446">MRLSKLSARTRKRMTSTATRRKRLHANIRKKILWRQRSYLVACSD</sequence>
<dbReference type="EMBL" id="BBMN01000013">
    <property type="protein sequence ID" value="GAL06742.1"/>
    <property type="molecule type" value="Genomic_DNA"/>
</dbReference>
<evidence type="ECO:0000313" key="2">
    <source>
        <dbReference type="EMBL" id="GAL06742.1"/>
    </source>
</evidence>
<accession>A0A090RGQ6</accession>